<name>A0ABQ9ENW6_TEGGR</name>
<dbReference type="EMBL" id="JARBDR010000813">
    <property type="protein sequence ID" value="KAJ8305606.1"/>
    <property type="molecule type" value="Genomic_DNA"/>
</dbReference>
<evidence type="ECO:0000256" key="4">
    <source>
        <dbReference type="SAM" id="Coils"/>
    </source>
</evidence>
<proteinExistence type="predicted"/>
<keyword evidence="2" id="KW-0547">Nucleotide-binding</keyword>
<evidence type="ECO:0000313" key="6">
    <source>
        <dbReference type="EMBL" id="KAJ8305606.1"/>
    </source>
</evidence>
<dbReference type="Pfam" id="PF03133">
    <property type="entry name" value="TTL"/>
    <property type="match status" value="1"/>
</dbReference>
<reference evidence="6 7" key="1">
    <citation type="submission" date="2022-12" db="EMBL/GenBank/DDBJ databases">
        <title>Chromosome-level genome of Tegillarca granosa.</title>
        <authorList>
            <person name="Kim J."/>
        </authorList>
    </citation>
    <scope>NUCLEOTIDE SEQUENCE [LARGE SCALE GENOMIC DNA]</scope>
    <source>
        <strain evidence="6">Teg-2019</strain>
        <tissue evidence="6">Adductor muscle</tissue>
    </source>
</reference>
<keyword evidence="1" id="KW-0436">Ligase</keyword>
<dbReference type="PANTHER" id="PTHR12241">
    <property type="entry name" value="TUBULIN POLYGLUTAMYLASE"/>
    <property type="match status" value="1"/>
</dbReference>
<keyword evidence="3" id="KW-0067">ATP-binding</keyword>
<dbReference type="SUPFAM" id="SSF56059">
    <property type="entry name" value="Glutathione synthetase ATP-binding domain-like"/>
    <property type="match status" value="1"/>
</dbReference>
<feature type="compositionally biased region" description="Low complexity" evidence="5">
    <location>
        <begin position="786"/>
        <end position="803"/>
    </location>
</feature>
<keyword evidence="4" id="KW-0175">Coiled coil</keyword>
<gene>
    <name evidence="6" type="ORF">KUTeg_016151</name>
</gene>
<feature type="compositionally biased region" description="Polar residues" evidence="5">
    <location>
        <begin position="609"/>
        <end position="672"/>
    </location>
</feature>
<evidence type="ECO:0000256" key="1">
    <source>
        <dbReference type="ARBA" id="ARBA00022598"/>
    </source>
</evidence>
<evidence type="ECO:0000256" key="5">
    <source>
        <dbReference type="SAM" id="MobiDB-lite"/>
    </source>
</evidence>
<feature type="region of interest" description="Disordered" evidence="5">
    <location>
        <begin position="42"/>
        <end position="80"/>
    </location>
</feature>
<keyword evidence="7" id="KW-1185">Reference proteome</keyword>
<dbReference type="PROSITE" id="PS51221">
    <property type="entry name" value="TTL"/>
    <property type="match status" value="1"/>
</dbReference>
<evidence type="ECO:0000256" key="3">
    <source>
        <dbReference type="ARBA" id="ARBA00022840"/>
    </source>
</evidence>
<feature type="region of interest" description="Disordered" evidence="5">
    <location>
        <begin position="784"/>
        <end position="809"/>
    </location>
</feature>
<feature type="compositionally biased region" description="Polar residues" evidence="5">
    <location>
        <begin position="43"/>
        <end position="58"/>
    </location>
</feature>
<protein>
    <recommendedName>
        <fullName evidence="8">Tubulin polyglutamylase TTLL7</fullName>
    </recommendedName>
</protein>
<sequence>MKLEDKQSMSLTSSDITLNSLTQYARRGSGAGLANNVAKVSHSARTQGSNQTISSLQNVEPKEEKKEVAQLPAPKKKRKKKNFLTANLSGTRYDVIRQMAERRGFSVAKDDDPSCYLIWNDCFVATDRISELKPFQRINHFPGMGEVTRKDCLARNMMKVVRVHPDEYNFVPKTWILPADHSMLINYAKDLKSKKKHRTFIVKPCNGAQGHGISLFRNAEKIPATDHFIVQEYIEKPFLLDSYKFDLRVYVLITSCDPLRVFLFKDGLVRLSTEKYQAPHDSNINHLFMHLTNYSVNKHNEFYEKGDSVDTGSKRSIQYLMKHLAANTDYSVSQLWRNIGDMVVKTLIVALPHLLHAYRMCRPGAAAGSDSVCFEVLGFDILLDRNLNPWLLEINRSPSFGTDEQIDWNVKSALIEDTIRLLNVKISDKKRNIAAQKAETHKRLFRSTKRSEGGELSEFDKKRQSLEKRKEDLKDMLARLRKLAAREDFENRNSGHFHRIFPSDDRMKQDHYVNLMVSVFNIFMSGRAPAMQKEIQKIYSNKLREEDVLDMIAECEADEKEGRYFSSGIRPPKGPKPLLSMPQASPPVYQDEEYEDQEEEETEGPSVPGTPNTLQRPGSPNTARPPSTTMPRADSRSSTYNSRPNSGVTSIRSRPQSNVSIAASQRSRSVSRLGNGKQPMLQRSTVDDTFLLSVVREREDELTRKTLMALNEMRIKFPGKSDQEAETILDRLHENWKFHKPRIASYWLVKLDSIKRRKVVDIVRSNVRAVLQRTWRVGDFAAEAKTTSTQNTSQQSTPDNSNQGNLEDQIKNKQFLSPFEI</sequence>
<evidence type="ECO:0000313" key="7">
    <source>
        <dbReference type="Proteomes" id="UP001217089"/>
    </source>
</evidence>
<feature type="region of interest" description="Disordered" evidence="5">
    <location>
        <begin position="563"/>
        <end position="681"/>
    </location>
</feature>
<feature type="coiled-coil region" evidence="4">
    <location>
        <begin position="456"/>
        <end position="486"/>
    </location>
</feature>
<evidence type="ECO:0000256" key="2">
    <source>
        <dbReference type="ARBA" id="ARBA00022741"/>
    </source>
</evidence>
<feature type="compositionally biased region" description="Acidic residues" evidence="5">
    <location>
        <begin position="590"/>
        <end position="603"/>
    </location>
</feature>
<dbReference type="InterPro" id="IPR004344">
    <property type="entry name" value="TTL/TTLL_fam"/>
</dbReference>
<comment type="caution">
    <text evidence="6">The sequence shown here is derived from an EMBL/GenBank/DDBJ whole genome shotgun (WGS) entry which is preliminary data.</text>
</comment>
<dbReference type="Proteomes" id="UP001217089">
    <property type="component" value="Unassembled WGS sequence"/>
</dbReference>
<evidence type="ECO:0008006" key="8">
    <source>
        <dbReference type="Google" id="ProtNLM"/>
    </source>
</evidence>
<accession>A0ABQ9ENW6</accession>
<organism evidence="6 7">
    <name type="scientific">Tegillarca granosa</name>
    <name type="common">Malaysian cockle</name>
    <name type="synonym">Anadara granosa</name>
    <dbReference type="NCBI Taxonomy" id="220873"/>
    <lineage>
        <taxon>Eukaryota</taxon>
        <taxon>Metazoa</taxon>
        <taxon>Spiralia</taxon>
        <taxon>Lophotrochozoa</taxon>
        <taxon>Mollusca</taxon>
        <taxon>Bivalvia</taxon>
        <taxon>Autobranchia</taxon>
        <taxon>Pteriomorphia</taxon>
        <taxon>Arcoida</taxon>
        <taxon>Arcoidea</taxon>
        <taxon>Arcidae</taxon>
        <taxon>Tegillarca</taxon>
    </lineage>
</organism>
<dbReference type="Gene3D" id="3.30.470.20">
    <property type="entry name" value="ATP-grasp fold, B domain"/>
    <property type="match status" value="1"/>
</dbReference>
<dbReference type="PANTHER" id="PTHR12241:SF147">
    <property type="entry name" value="TUBULIN POLYGLUTAMYLASE TTLL7"/>
    <property type="match status" value="1"/>
</dbReference>